<keyword evidence="1" id="KW-0732">Signal</keyword>
<evidence type="ECO:0000256" key="1">
    <source>
        <dbReference type="SAM" id="SignalP"/>
    </source>
</evidence>
<dbReference type="KEGG" id="mrub:DEO27_008245"/>
<name>A0A5C1HY69_9SPHI</name>
<keyword evidence="3" id="KW-1185">Reference proteome</keyword>
<feature type="chain" id="PRO_5022775540" evidence="1">
    <location>
        <begin position="23"/>
        <end position="679"/>
    </location>
</feature>
<dbReference type="Proteomes" id="UP000251402">
    <property type="component" value="Chromosome"/>
</dbReference>
<evidence type="ECO:0000313" key="3">
    <source>
        <dbReference type="Proteomes" id="UP000251402"/>
    </source>
</evidence>
<sequence length="679" mass="75420">MKRNLYLLLPLFLMLTGTAAYSADPTSSSDYYRAAYLKKFYDTDAKTITITKEIQDLLANDIYYKKGTPINKTLLDKNPFFKGLFEDPGAMGGGNLPAGFSKGITALGNVDVTKFANAIADLMIDRAKQELTVAFFNRFKKLSDKYPEFQLMFPKTSDNLRNLLSFTYPQMLPKLRDGFFDDLQQVTYNLEAVLELPKYQTLMENFPEVPAAIACVKLMHEIEDGASPDKVIVDIDQAISDIEGKPFYTNASDGFKNLVATVHFAKIFSESLSSTTPSRSWVTPTELKTMFADDITTKLYFGLLYSEVQLKNLTYHIGGQTETLCSWMDNKANSLLLLENKLSQFIALTEKVQKSRDDIAAKRAAGTKLAPDDYFNYINVAIDAADYTFSVVKVFDQSLQADEYLTIVRKSNNLYKDIYTKKYTAAVTDAIDIIDNVQILTKDRSGSFTKSTITGALDYKKASDQLFSYVDKIRPYVIFIGNVVDADSEDDIKAALDNAILPVGSSSIKKNTRNNLSVQSYLGAYYSIYNGNPTALRAWSDKFGVYGPIGLSYTPGFLSWGNYGSMSVFGSVFDLGAIIDYKLQKDPSVATSTDPAKTTNSTKNYSINLGQIFSPGLHAVYGFGANLPLSLGFGMQYGPGLSKIDNTGTITVNNPSIRWNFFLAVDLPFFTIANKVRTK</sequence>
<feature type="signal peptide" evidence="1">
    <location>
        <begin position="1"/>
        <end position="22"/>
    </location>
</feature>
<protein>
    <submittedName>
        <fullName evidence="2">Uncharacterized protein</fullName>
    </submittedName>
</protein>
<dbReference type="OrthoDB" id="1488584at2"/>
<proteinExistence type="predicted"/>
<accession>A0A5C1HY69</accession>
<reference evidence="2" key="1">
    <citation type="submission" date="2019-08" db="EMBL/GenBank/DDBJ databases">
        <title>Comparative genome analysis confer to the adaptation heavy metal polluted environment.</title>
        <authorList>
            <person name="Li Y."/>
        </authorList>
    </citation>
    <scope>NUCLEOTIDE SEQUENCE [LARGE SCALE GENOMIC DNA]</scope>
    <source>
        <strain evidence="2">P1</strain>
    </source>
</reference>
<organism evidence="2 3">
    <name type="scientific">Mucilaginibacter rubeus</name>
    <dbReference type="NCBI Taxonomy" id="2027860"/>
    <lineage>
        <taxon>Bacteria</taxon>
        <taxon>Pseudomonadati</taxon>
        <taxon>Bacteroidota</taxon>
        <taxon>Sphingobacteriia</taxon>
        <taxon>Sphingobacteriales</taxon>
        <taxon>Sphingobacteriaceae</taxon>
        <taxon>Mucilaginibacter</taxon>
    </lineage>
</organism>
<gene>
    <name evidence="2" type="ORF">DEO27_008245</name>
</gene>
<evidence type="ECO:0000313" key="2">
    <source>
        <dbReference type="EMBL" id="QEM10011.1"/>
    </source>
</evidence>
<dbReference type="AlphaFoldDB" id="A0A5C1HY69"/>
<dbReference type="RefSeq" id="WP_146750024.1">
    <property type="nucleotide sequence ID" value="NZ_CP043450.1"/>
</dbReference>
<dbReference type="EMBL" id="CP043450">
    <property type="protein sequence ID" value="QEM10011.1"/>
    <property type="molecule type" value="Genomic_DNA"/>
</dbReference>